<dbReference type="Gene3D" id="3.30.40.10">
    <property type="entry name" value="Zinc/RING finger domain, C3HC4 (zinc finger)"/>
    <property type="match status" value="1"/>
</dbReference>
<dbReference type="InterPro" id="IPR011333">
    <property type="entry name" value="SKP1/BTB/POZ_sf"/>
</dbReference>
<evidence type="ECO:0000313" key="3">
    <source>
        <dbReference type="Proteomes" id="UP001432322"/>
    </source>
</evidence>
<keyword evidence="3" id="KW-1185">Reference proteome</keyword>
<dbReference type="PROSITE" id="PS50097">
    <property type="entry name" value="BTB"/>
    <property type="match status" value="1"/>
</dbReference>
<dbReference type="SMART" id="SM00225">
    <property type="entry name" value="BTB"/>
    <property type="match status" value="1"/>
</dbReference>
<dbReference type="EMBL" id="BTSY01000002">
    <property type="protein sequence ID" value="GMT16690.1"/>
    <property type="molecule type" value="Genomic_DNA"/>
</dbReference>
<dbReference type="Pfam" id="PF00651">
    <property type="entry name" value="BTB"/>
    <property type="match status" value="1"/>
</dbReference>
<organism evidence="2 3">
    <name type="scientific">Pristionchus fissidentatus</name>
    <dbReference type="NCBI Taxonomy" id="1538716"/>
    <lineage>
        <taxon>Eukaryota</taxon>
        <taxon>Metazoa</taxon>
        <taxon>Ecdysozoa</taxon>
        <taxon>Nematoda</taxon>
        <taxon>Chromadorea</taxon>
        <taxon>Rhabditida</taxon>
        <taxon>Rhabditina</taxon>
        <taxon>Diplogasteromorpha</taxon>
        <taxon>Diplogasteroidea</taxon>
        <taxon>Neodiplogasteridae</taxon>
        <taxon>Pristionchus</taxon>
    </lineage>
</organism>
<sequence>VMVQVAQDGSVSVICPKFRCTITADNVPRTLDCGHSACTGCARVFRHAGRKQPYARCAVCGHVTRRQADWNPPINQPLLKIITELGKLTVTTRIGKTSCTSCKGFYEEKEMRICQTMKCNSFRQSLCLQCCVHKHEGHAFIKIQNDIHASFRGNHKRVDHSFSDRRVIDARGEQFAVSATYLSAHSPFFSRLFYGSPVAMVTASFPMDIDPATFADLLDMVYPCKDDDLPYIVNGAYTRKCCDHCTQTAADRLRLALKLELTLAIDRLNRVVEEKEKLEVYESLNDQWAALKKYVLPSITSEWDLERLLARDRQKIDWLKPFTRIGSGYGSTTKEVEPKRLVYHMRSDLPDSRVVRVGDASLLVSASILCLFAPRLVDFFYNEANRFKEDLNWTLCDVDTLRSFLDLISGKKPDEIDARLIDFLKSVGADSVIHNYEIV</sequence>
<name>A0AAV5VDM9_9BILA</name>
<evidence type="ECO:0000313" key="2">
    <source>
        <dbReference type="EMBL" id="GMT16690.1"/>
    </source>
</evidence>
<dbReference type="InterPro" id="IPR000210">
    <property type="entry name" value="BTB/POZ_dom"/>
</dbReference>
<feature type="non-terminal residue" evidence="2">
    <location>
        <position position="1"/>
    </location>
</feature>
<gene>
    <name evidence="2" type="ORF">PFISCL1PPCAC_7987</name>
</gene>
<dbReference type="Gene3D" id="3.30.710.10">
    <property type="entry name" value="Potassium Channel Kv1.1, Chain A"/>
    <property type="match status" value="1"/>
</dbReference>
<comment type="caution">
    <text evidence="2">The sequence shown here is derived from an EMBL/GenBank/DDBJ whole genome shotgun (WGS) entry which is preliminary data.</text>
</comment>
<dbReference type="Proteomes" id="UP001432322">
    <property type="component" value="Unassembled WGS sequence"/>
</dbReference>
<dbReference type="SUPFAM" id="SSF54695">
    <property type="entry name" value="POZ domain"/>
    <property type="match status" value="1"/>
</dbReference>
<dbReference type="InterPro" id="IPR013083">
    <property type="entry name" value="Znf_RING/FYVE/PHD"/>
</dbReference>
<accession>A0AAV5VDM9</accession>
<dbReference type="AlphaFoldDB" id="A0AAV5VDM9"/>
<evidence type="ECO:0000259" key="1">
    <source>
        <dbReference type="PROSITE" id="PS50097"/>
    </source>
</evidence>
<protein>
    <recommendedName>
        <fullName evidence="1">BTB domain-containing protein</fullName>
    </recommendedName>
</protein>
<reference evidence="2" key="1">
    <citation type="submission" date="2023-10" db="EMBL/GenBank/DDBJ databases">
        <title>Genome assembly of Pristionchus species.</title>
        <authorList>
            <person name="Yoshida K."/>
            <person name="Sommer R.J."/>
        </authorList>
    </citation>
    <scope>NUCLEOTIDE SEQUENCE</scope>
    <source>
        <strain evidence="2">RS5133</strain>
    </source>
</reference>
<feature type="domain" description="BTB" evidence="1">
    <location>
        <begin position="163"/>
        <end position="222"/>
    </location>
</feature>
<proteinExistence type="predicted"/>